<dbReference type="SMART" id="SM00060">
    <property type="entry name" value="FN3"/>
    <property type="match status" value="1"/>
</dbReference>
<proteinExistence type="predicted"/>
<keyword evidence="1" id="KW-0677">Repeat</keyword>
<dbReference type="InterPro" id="IPR050991">
    <property type="entry name" value="ECM_Regulatory_Proteins"/>
</dbReference>
<dbReference type="InterPro" id="IPR013783">
    <property type="entry name" value="Ig-like_fold"/>
</dbReference>
<dbReference type="GeneID" id="106527898"/>
<dbReference type="OrthoDB" id="8949427at2759"/>
<dbReference type="RefSeq" id="XP_013878360.1">
    <property type="nucleotide sequence ID" value="XM_014022906.1"/>
</dbReference>
<dbReference type="InterPro" id="IPR003961">
    <property type="entry name" value="FN3_dom"/>
</dbReference>
<gene>
    <name evidence="4" type="primary">LOC106527898</name>
</gene>
<dbReference type="Proteomes" id="UP000192220">
    <property type="component" value="Unplaced"/>
</dbReference>
<sequence>MSASALGSTFPLLSPENLRVSEESYNHFRVSWDPPQSPTVGYKIVYQPIYVQGPVLETTVGEDMNSILLLNLLSGTEYNVQVTASYPAGQSETLLINGKTCKYFGHKCVPVKAPHFSADGFLRVQRLLYLHS</sequence>
<feature type="domain" description="Fibronectin type-III" evidence="2">
    <location>
        <begin position="14"/>
        <end position="104"/>
    </location>
</feature>
<dbReference type="FunFam" id="2.60.40.10:FF:000444">
    <property type="entry name" value="Collagen alpha-1(XIV) chain isoform X2"/>
    <property type="match status" value="1"/>
</dbReference>
<dbReference type="AlphaFoldDB" id="A0A2I4CEE5"/>
<dbReference type="CDD" id="cd00063">
    <property type="entry name" value="FN3"/>
    <property type="match status" value="1"/>
</dbReference>
<dbReference type="InParanoid" id="A0A2I4CEE5"/>
<dbReference type="Gene3D" id="2.60.40.10">
    <property type="entry name" value="Immunoglobulins"/>
    <property type="match status" value="1"/>
</dbReference>
<accession>A0A2I4CEE5</accession>
<dbReference type="InterPro" id="IPR036116">
    <property type="entry name" value="FN3_sf"/>
</dbReference>
<protein>
    <submittedName>
        <fullName evidence="4">Collagen alpha-1(XIV) chain</fullName>
    </submittedName>
</protein>
<dbReference type="STRING" id="52670.A0A2I4CEE5"/>
<dbReference type="PANTHER" id="PTHR46708">
    <property type="entry name" value="TENASCIN"/>
    <property type="match status" value="1"/>
</dbReference>
<dbReference type="PANTHER" id="PTHR46708:SF2">
    <property type="entry name" value="FIBRONECTIN TYPE-III DOMAIN-CONTAINING PROTEIN"/>
    <property type="match status" value="1"/>
</dbReference>
<reference evidence="4" key="1">
    <citation type="submission" date="2025-08" db="UniProtKB">
        <authorList>
            <consortium name="RefSeq"/>
        </authorList>
    </citation>
    <scope>IDENTIFICATION</scope>
</reference>
<evidence type="ECO:0000259" key="2">
    <source>
        <dbReference type="PROSITE" id="PS50853"/>
    </source>
</evidence>
<evidence type="ECO:0000256" key="1">
    <source>
        <dbReference type="ARBA" id="ARBA00022737"/>
    </source>
</evidence>
<evidence type="ECO:0000313" key="4">
    <source>
        <dbReference type="RefSeq" id="XP_013878360.1"/>
    </source>
</evidence>
<dbReference type="Pfam" id="PF00041">
    <property type="entry name" value="fn3"/>
    <property type="match status" value="1"/>
</dbReference>
<keyword evidence="4" id="KW-0176">Collagen</keyword>
<name>A0A2I4CEE5_AUSLI</name>
<organism evidence="3 4">
    <name type="scientific">Austrofundulus limnaeus</name>
    <name type="common">Annual killifish</name>
    <dbReference type="NCBI Taxonomy" id="52670"/>
    <lineage>
        <taxon>Eukaryota</taxon>
        <taxon>Metazoa</taxon>
        <taxon>Chordata</taxon>
        <taxon>Craniata</taxon>
        <taxon>Vertebrata</taxon>
        <taxon>Euteleostomi</taxon>
        <taxon>Actinopterygii</taxon>
        <taxon>Neopterygii</taxon>
        <taxon>Teleostei</taxon>
        <taxon>Neoteleostei</taxon>
        <taxon>Acanthomorphata</taxon>
        <taxon>Ovalentaria</taxon>
        <taxon>Atherinomorphae</taxon>
        <taxon>Cyprinodontiformes</taxon>
        <taxon>Rivulidae</taxon>
        <taxon>Austrofundulus</taxon>
    </lineage>
</organism>
<keyword evidence="3" id="KW-1185">Reference proteome</keyword>
<dbReference type="KEGG" id="alim:106527898"/>
<dbReference type="SUPFAM" id="SSF49265">
    <property type="entry name" value="Fibronectin type III"/>
    <property type="match status" value="1"/>
</dbReference>
<dbReference type="PROSITE" id="PS50853">
    <property type="entry name" value="FN3"/>
    <property type="match status" value="1"/>
</dbReference>
<evidence type="ECO:0000313" key="3">
    <source>
        <dbReference type="Proteomes" id="UP000192220"/>
    </source>
</evidence>